<gene>
    <name evidence="19" type="ORF">U0070_004056</name>
</gene>
<sequence length="1138" mass="128949">RNKLHVSPGAARATRRPLTQPSPGDAGARASGVLEARKTFADVTPERANPGRRGAGPSDLNSSAAVCAEEARQRSSHSSVSLRSRVSPLPGLRPWARGRAVATAWCCCLRPGIHLSSGKSQIRSMPEDAVFIDNIPSNTLTPIKELAKYRKSSLKLNGHDKNQLLEMAASNNKKKCHSTMLSEATLSNSCPDISVIKCNVDGLRNEMNYETPRKIFQRMKEKIQHDKEQASSSSSMLGPPQCEHKKVFTSNRDKKIQLQQTYLCEEKEKSFQSNNTSLGELPISEQEQESVTASSISSKALTRAQFARQVLHSKEKTVKTTVSKKDPFVLKGVNSTYDKLGNTVIKTVSSDCVPIRDCNHLMTSESDVSTERTAKEDILEQNKKSGSRGTIRHSLESTCEIILASPRLNLTIPGQSQRKVTKLEAVASEVKKYQVVQLQEWMIKVINNNTAICIEGKLVDMTDVYWHSNVIVERIKHNELRTLSGNIYILKGLIDRISMKEAGYPYYLTRKFMFGFPRNWKEHIDNFLEQLRAGEKDRNKTRQKTARVHEKQKSMKNDAEDTQTDVLLKAINTYDLTDDTLEMKKNRHNEFPGPSKINIGYNNCRNKPPLRLLHNQELSGKKDCRKLPSKNFENSERINKKKIRSQKQERTEVLNVPIGTLNSLEQPTSDKEREHLPLNQKEVCVLVTPLKSIKRVEKRCKEFNLSIKGVTEIFKPKHQEESESDVHVSSTHKSSEILHNVGYESSPKEDFSECDILTVRESIHIPSPKNKQMVTKDFKNIKLPSKLEKAEHRVAVSSLTQSSSPTSSEEEEAEIRRKARTRNCKERLMDQRKSTCTIAKDILLVSESEGEIGSHITSQKSRSAKEIFPKSGVSRKFPVEVKGSDTTNRKLLGRCPPGFIDNEEWNEQELQKLHCAFTSLPKHKPGFWSDVAMAVGSRTADECQRKYIEDSQGKRSQKQVSKKKQASFKVKNGEKENAVEKNTIKITARAGTLKRKRQMRDYLEQLPQDNHDDFFTATPMQKQRIMLPSFQYSQDEDFQLDVDRNPASPSSVTLPLTDTPQCQHVSPGMLASIKSDDYDKYVFHMQKNAKKYGKCGRVWGNIRKKTVNLGENTAITKYFDDAIESDEEEKDYYFSNSD</sequence>
<evidence type="ECO:0000256" key="16">
    <source>
        <dbReference type="ARBA" id="ARBA00079617"/>
    </source>
</evidence>
<dbReference type="PANTHER" id="PTHR16124">
    <property type="entry name" value="MIS18-BINDING PROTEIN 1"/>
    <property type="match status" value="1"/>
</dbReference>
<dbReference type="GO" id="GO:0051301">
    <property type="term" value="P:cell division"/>
    <property type="evidence" value="ECO:0007669"/>
    <property type="project" value="UniProtKB-KW"/>
</dbReference>
<dbReference type="SUPFAM" id="SSF46689">
    <property type="entry name" value="Homeodomain-like"/>
    <property type="match status" value="1"/>
</dbReference>
<dbReference type="GO" id="GO:0003677">
    <property type="term" value="F:DNA binding"/>
    <property type="evidence" value="ECO:0007669"/>
    <property type="project" value="UniProtKB-KW"/>
</dbReference>
<dbReference type="GO" id="GO:0000775">
    <property type="term" value="C:chromosome, centromeric region"/>
    <property type="evidence" value="ECO:0007669"/>
    <property type="project" value="UniProtKB-SubCell"/>
</dbReference>
<feature type="compositionally biased region" description="Basic residues" evidence="17">
    <location>
        <begin position="955"/>
        <end position="966"/>
    </location>
</feature>
<evidence type="ECO:0000256" key="10">
    <source>
        <dbReference type="ARBA" id="ARBA00023125"/>
    </source>
</evidence>
<protein>
    <recommendedName>
        <fullName evidence="15">Mis18-binding protein 1</fullName>
    </recommendedName>
    <alternativeName>
        <fullName evidence="16">Kinetochore-associated protein KNL-2 homolog</fullName>
    </alternativeName>
</protein>
<evidence type="ECO:0000256" key="15">
    <source>
        <dbReference type="ARBA" id="ARBA00069467"/>
    </source>
</evidence>
<evidence type="ECO:0000256" key="17">
    <source>
        <dbReference type="SAM" id="MobiDB-lite"/>
    </source>
</evidence>
<dbReference type="Gene3D" id="1.10.10.60">
    <property type="entry name" value="Homeodomain-like"/>
    <property type="match status" value="1"/>
</dbReference>
<evidence type="ECO:0000256" key="12">
    <source>
        <dbReference type="ARBA" id="ARBA00023306"/>
    </source>
</evidence>
<dbReference type="AlphaFoldDB" id="A0AAW0KB90"/>
<keyword evidence="7" id="KW-0132">Cell division</keyword>
<keyword evidence="5" id="KW-1017">Isopeptide bond</keyword>
<evidence type="ECO:0000256" key="11">
    <source>
        <dbReference type="ARBA" id="ARBA00023242"/>
    </source>
</evidence>
<evidence type="ECO:0000256" key="4">
    <source>
        <dbReference type="ARBA" id="ARBA00022454"/>
    </source>
</evidence>
<keyword evidence="9" id="KW-0832">Ubl conjugation</keyword>
<evidence type="ECO:0000256" key="8">
    <source>
        <dbReference type="ARBA" id="ARBA00022776"/>
    </source>
</evidence>
<keyword evidence="4" id="KW-0158">Chromosome</keyword>
<evidence type="ECO:0000256" key="9">
    <source>
        <dbReference type="ARBA" id="ARBA00022843"/>
    </source>
</evidence>
<feature type="region of interest" description="Disordered" evidence="17">
    <location>
        <begin position="792"/>
        <end position="818"/>
    </location>
</feature>
<evidence type="ECO:0000256" key="14">
    <source>
        <dbReference type="ARBA" id="ARBA00063953"/>
    </source>
</evidence>
<dbReference type="InterPro" id="IPR009057">
    <property type="entry name" value="Homeodomain-like_sf"/>
</dbReference>
<organism evidence="19 20">
    <name type="scientific">Myodes glareolus</name>
    <name type="common">Bank vole</name>
    <name type="synonym">Clethrionomys glareolus</name>
    <dbReference type="NCBI Taxonomy" id="447135"/>
    <lineage>
        <taxon>Eukaryota</taxon>
        <taxon>Metazoa</taxon>
        <taxon>Chordata</taxon>
        <taxon>Craniata</taxon>
        <taxon>Vertebrata</taxon>
        <taxon>Euteleostomi</taxon>
        <taxon>Mammalia</taxon>
        <taxon>Eutheria</taxon>
        <taxon>Euarchontoglires</taxon>
        <taxon>Glires</taxon>
        <taxon>Rodentia</taxon>
        <taxon>Myomorpha</taxon>
        <taxon>Muroidea</taxon>
        <taxon>Cricetidae</taxon>
        <taxon>Arvicolinae</taxon>
        <taxon>Myodes</taxon>
    </lineage>
</organism>
<feature type="region of interest" description="Disordered" evidence="17">
    <location>
        <begin position="535"/>
        <end position="561"/>
    </location>
</feature>
<dbReference type="Pfam" id="PF09133">
    <property type="entry name" value="SANTA"/>
    <property type="match status" value="1"/>
</dbReference>
<evidence type="ECO:0000256" key="1">
    <source>
        <dbReference type="ARBA" id="ARBA00003694"/>
    </source>
</evidence>
<feature type="non-terminal residue" evidence="19">
    <location>
        <position position="1"/>
    </location>
</feature>
<evidence type="ECO:0000259" key="18">
    <source>
        <dbReference type="Pfam" id="PF09133"/>
    </source>
</evidence>
<evidence type="ECO:0000256" key="6">
    <source>
        <dbReference type="ARBA" id="ARBA00022553"/>
    </source>
</evidence>
<keyword evidence="6" id="KW-0597">Phosphoprotein</keyword>
<accession>A0AAW0KB90</accession>
<dbReference type="PANTHER" id="PTHR16124:SF3">
    <property type="entry name" value="MIS18-BINDING PROTEIN 1"/>
    <property type="match status" value="1"/>
</dbReference>
<feature type="region of interest" description="Disordered" evidence="17">
    <location>
        <begin position="949"/>
        <end position="974"/>
    </location>
</feature>
<dbReference type="InterPro" id="IPR015216">
    <property type="entry name" value="SANTA"/>
</dbReference>
<keyword evidence="10" id="KW-0238">DNA-binding</keyword>
<comment type="subunit">
    <text evidence="14">Interacts with SP1. Interacts with MIS18A. Identified in a complex containing MIS18A, OIP5/MIS18B, MIS18BP1, RBBP7 and RBBP4. Interacts with KAT7/HBO1. Interacts (via N-terminus) with FLNA (via N-terminus).</text>
</comment>
<reference evidence="19 20" key="1">
    <citation type="journal article" date="2023" name="bioRxiv">
        <title>Conserved and derived expression patterns and positive selection on dental genes reveal complex evolutionary context of ever-growing rodent molars.</title>
        <authorList>
            <person name="Calamari Z.T."/>
            <person name="Song A."/>
            <person name="Cohen E."/>
            <person name="Akter M."/>
            <person name="Roy R.D."/>
            <person name="Hallikas O."/>
            <person name="Christensen M.M."/>
            <person name="Li P."/>
            <person name="Marangoni P."/>
            <person name="Jernvall J."/>
            <person name="Klein O.D."/>
        </authorList>
    </citation>
    <scope>NUCLEOTIDE SEQUENCE [LARGE SCALE GENOMIC DNA]</scope>
    <source>
        <strain evidence="19">V071</strain>
    </source>
</reference>
<dbReference type="Proteomes" id="UP001488838">
    <property type="component" value="Unassembled WGS sequence"/>
</dbReference>
<comment type="caution">
    <text evidence="19">The sequence shown here is derived from an EMBL/GenBank/DDBJ whole genome shotgun (WGS) entry which is preliminary data.</text>
</comment>
<feature type="compositionally biased region" description="Basic and acidic residues" evidence="17">
    <location>
        <begin position="220"/>
        <end position="229"/>
    </location>
</feature>
<feature type="compositionally biased region" description="Low complexity" evidence="17">
    <location>
        <begin position="76"/>
        <end position="87"/>
    </location>
</feature>
<feature type="region of interest" description="Disordered" evidence="17">
    <location>
        <begin position="1"/>
        <end position="87"/>
    </location>
</feature>
<evidence type="ECO:0000313" key="20">
    <source>
        <dbReference type="Proteomes" id="UP001488838"/>
    </source>
</evidence>
<dbReference type="CDD" id="cd00167">
    <property type="entry name" value="SANT"/>
    <property type="match status" value="1"/>
</dbReference>
<feature type="compositionally biased region" description="Low complexity" evidence="17">
    <location>
        <begin position="797"/>
        <end position="807"/>
    </location>
</feature>
<keyword evidence="8" id="KW-0498">Mitosis</keyword>
<evidence type="ECO:0000256" key="7">
    <source>
        <dbReference type="ARBA" id="ARBA00022618"/>
    </source>
</evidence>
<keyword evidence="20" id="KW-1185">Reference proteome</keyword>
<evidence type="ECO:0000256" key="2">
    <source>
        <dbReference type="ARBA" id="ARBA00004123"/>
    </source>
</evidence>
<feature type="domain" description="SANTA" evidence="18">
    <location>
        <begin position="436"/>
        <end position="522"/>
    </location>
</feature>
<dbReference type="InterPro" id="IPR039110">
    <property type="entry name" value="KNL2-like"/>
</dbReference>
<feature type="compositionally biased region" description="Basic and acidic residues" evidence="17">
    <location>
        <begin position="547"/>
        <end position="559"/>
    </location>
</feature>
<evidence type="ECO:0000256" key="5">
    <source>
        <dbReference type="ARBA" id="ARBA00022499"/>
    </source>
</evidence>
<comment type="function">
    <text evidence="1">Required for recruitment of CENPA to centromeres and normal chromosome segregation during mitosis.</text>
</comment>
<keyword evidence="13" id="KW-0137">Centromere</keyword>
<feature type="region of interest" description="Disordered" evidence="17">
    <location>
        <begin position="220"/>
        <end position="249"/>
    </location>
</feature>
<keyword evidence="11" id="KW-0539">Nucleus</keyword>
<comment type="subcellular location">
    <subcellularLocation>
        <location evidence="3">Chromosome</location>
        <location evidence="3">Centromere</location>
    </subcellularLocation>
    <subcellularLocation>
        <location evidence="2">Nucleus</location>
    </subcellularLocation>
</comment>
<dbReference type="InterPro" id="IPR001005">
    <property type="entry name" value="SANT/Myb"/>
</dbReference>
<evidence type="ECO:0000256" key="3">
    <source>
        <dbReference type="ARBA" id="ARBA00004584"/>
    </source>
</evidence>
<evidence type="ECO:0000313" key="19">
    <source>
        <dbReference type="EMBL" id="KAK7835965.1"/>
    </source>
</evidence>
<proteinExistence type="predicted"/>
<keyword evidence="12" id="KW-0131">Cell cycle</keyword>
<dbReference type="GO" id="GO:0005634">
    <property type="term" value="C:nucleus"/>
    <property type="evidence" value="ECO:0007669"/>
    <property type="project" value="UniProtKB-SubCell"/>
</dbReference>
<dbReference type="FunFam" id="1.10.10.60:FF:000273">
    <property type="entry name" value="MIS18 binding protein 1"/>
    <property type="match status" value="1"/>
</dbReference>
<evidence type="ECO:0000256" key="13">
    <source>
        <dbReference type="ARBA" id="ARBA00023328"/>
    </source>
</evidence>
<dbReference type="EMBL" id="JBBHLL010000001">
    <property type="protein sequence ID" value="KAK7835965.1"/>
    <property type="molecule type" value="Genomic_DNA"/>
</dbReference>
<name>A0AAW0KB90_MYOGA</name>